<dbReference type="Proteomes" id="UP000276886">
    <property type="component" value="Unassembled WGS sequence"/>
</dbReference>
<name>A0A3M3UKS7_PSESJ</name>
<evidence type="ECO:0000259" key="4">
    <source>
        <dbReference type="Pfam" id="PF00239"/>
    </source>
</evidence>
<dbReference type="Gene3D" id="3.40.50.1390">
    <property type="entry name" value="Resolvase, N-terminal catalytic domain"/>
    <property type="match status" value="1"/>
</dbReference>
<dbReference type="SUPFAM" id="SSF53041">
    <property type="entry name" value="Resolvase-like"/>
    <property type="match status" value="1"/>
</dbReference>
<comment type="caution">
    <text evidence="5">The sequence shown here is derived from an EMBL/GenBank/DDBJ whole genome shotgun (WGS) entry which is preliminary data.</text>
</comment>
<dbReference type="Gene3D" id="1.10.10.10">
    <property type="entry name" value="Winged helix-like DNA-binding domain superfamily/Winged helix DNA-binding domain"/>
    <property type="match status" value="1"/>
</dbReference>
<dbReference type="SUPFAM" id="SSF46689">
    <property type="entry name" value="Homeodomain-like"/>
    <property type="match status" value="1"/>
</dbReference>
<evidence type="ECO:0000256" key="2">
    <source>
        <dbReference type="ARBA" id="ARBA00023125"/>
    </source>
</evidence>
<dbReference type="InterPro" id="IPR050639">
    <property type="entry name" value="SSR_resolvase"/>
</dbReference>
<evidence type="ECO:0000313" key="6">
    <source>
        <dbReference type="Proteomes" id="UP000276886"/>
    </source>
</evidence>
<proteinExistence type="inferred from homology"/>
<dbReference type="InterPro" id="IPR009057">
    <property type="entry name" value="Homeodomain-like_sf"/>
</dbReference>
<reference evidence="5 6" key="1">
    <citation type="submission" date="2018-08" db="EMBL/GenBank/DDBJ databases">
        <title>Recombination of ecologically and evolutionarily significant loci maintains genetic cohesion in the Pseudomonas syringae species complex.</title>
        <authorList>
            <person name="Dillon M."/>
            <person name="Thakur S."/>
            <person name="Almeida R.N.D."/>
            <person name="Weir B.S."/>
            <person name="Guttman D.S."/>
        </authorList>
    </citation>
    <scope>NUCLEOTIDE SEQUENCE [LARGE SCALE GENOMIC DNA]</scope>
    <source>
        <strain evidence="5 6">ICMP 2788</strain>
    </source>
</reference>
<dbReference type="Pfam" id="PF00239">
    <property type="entry name" value="Resolvase"/>
    <property type="match status" value="1"/>
</dbReference>
<gene>
    <name evidence="5" type="ORF">ALQ44_100900</name>
</gene>
<keyword evidence="2" id="KW-0238">DNA-binding</keyword>
<dbReference type="EMBL" id="RBPQ01000014">
    <property type="protein sequence ID" value="RMO33413.1"/>
    <property type="molecule type" value="Genomic_DNA"/>
</dbReference>
<dbReference type="InterPro" id="IPR036162">
    <property type="entry name" value="Resolvase-like_N_sf"/>
</dbReference>
<dbReference type="InterPro" id="IPR006119">
    <property type="entry name" value="Resolv_N"/>
</dbReference>
<evidence type="ECO:0000256" key="1">
    <source>
        <dbReference type="ARBA" id="ARBA00009913"/>
    </source>
</evidence>
<feature type="domain" description="Resolvase/invertase-type recombinase catalytic" evidence="4">
    <location>
        <begin position="42"/>
        <end position="91"/>
    </location>
</feature>
<dbReference type="GO" id="GO:0003677">
    <property type="term" value="F:DNA binding"/>
    <property type="evidence" value="ECO:0007669"/>
    <property type="project" value="UniProtKB-KW"/>
</dbReference>
<dbReference type="InterPro" id="IPR036388">
    <property type="entry name" value="WH-like_DNA-bd_sf"/>
</dbReference>
<accession>A0A3M3UKS7</accession>
<organism evidence="5 6">
    <name type="scientific">Pseudomonas syringae pv. pisi</name>
    <dbReference type="NCBI Taxonomy" id="59510"/>
    <lineage>
        <taxon>Bacteria</taxon>
        <taxon>Pseudomonadati</taxon>
        <taxon>Pseudomonadota</taxon>
        <taxon>Gammaproteobacteria</taxon>
        <taxon>Pseudomonadales</taxon>
        <taxon>Pseudomonadaceae</taxon>
        <taxon>Pseudomonas</taxon>
        <taxon>Pseudomonas syringae</taxon>
    </lineage>
</organism>
<keyword evidence="3" id="KW-0233">DNA recombination</keyword>
<dbReference type="PANTHER" id="PTHR30461">
    <property type="entry name" value="DNA-INVERTASE FROM LAMBDOID PROPHAGE"/>
    <property type="match status" value="1"/>
</dbReference>
<evidence type="ECO:0000256" key="3">
    <source>
        <dbReference type="ARBA" id="ARBA00023172"/>
    </source>
</evidence>
<protein>
    <submittedName>
        <fullName evidence="5">TnpR</fullName>
    </submittedName>
</protein>
<evidence type="ECO:0000313" key="5">
    <source>
        <dbReference type="EMBL" id="RMO33413.1"/>
    </source>
</evidence>
<dbReference type="PANTHER" id="PTHR30461:SF2">
    <property type="entry name" value="SERINE RECOMBINASE PINE-RELATED"/>
    <property type="match status" value="1"/>
</dbReference>
<sequence>MGDVDLCSCCQTAYLNDRFPDASCVSVSMREGPGGLAITGSVIAINGMAFDLSSPHGRMLATFLSGIAEFERDLISERVKSGLAASRARGRKLGRQVGVRPKSDKLYPKVIEAIEAGRSYRWIARDLGISKNTVTEIVRGHRETA</sequence>
<dbReference type="GO" id="GO:0000150">
    <property type="term" value="F:DNA strand exchange activity"/>
    <property type="evidence" value="ECO:0007669"/>
    <property type="project" value="InterPro"/>
</dbReference>
<dbReference type="AlphaFoldDB" id="A0A3M3UKS7"/>
<comment type="similarity">
    <text evidence="1">Belongs to the site-specific recombinase resolvase family.</text>
</comment>